<dbReference type="SUPFAM" id="SSF55874">
    <property type="entry name" value="ATPase domain of HSP90 chaperone/DNA topoisomerase II/histidine kinase"/>
    <property type="match status" value="1"/>
</dbReference>
<dbReference type="InterPro" id="IPR010559">
    <property type="entry name" value="Sig_transdc_His_kin_internal"/>
</dbReference>
<name>A0A926FA79_9FIRM</name>
<keyword evidence="2" id="KW-0597">Phosphoprotein</keyword>
<feature type="transmembrane region" description="Helical" evidence="5">
    <location>
        <begin position="12"/>
        <end position="38"/>
    </location>
</feature>
<organism evidence="7 8">
    <name type="scientific">Qingrenia yutianensis</name>
    <dbReference type="NCBI Taxonomy" id="2763676"/>
    <lineage>
        <taxon>Bacteria</taxon>
        <taxon>Bacillati</taxon>
        <taxon>Bacillota</taxon>
        <taxon>Clostridia</taxon>
        <taxon>Eubacteriales</taxon>
        <taxon>Oscillospiraceae</taxon>
        <taxon>Qingrenia</taxon>
    </lineage>
</organism>
<dbReference type="Proteomes" id="UP000647416">
    <property type="component" value="Unassembled WGS sequence"/>
</dbReference>
<protein>
    <submittedName>
        <fullName evidence="7">Sensor histidine kinase</fullName>
    </submittedName>
</protein>
<evidence type="ECO:0000256" key="4">
    <source>
        <dbReference type="ARBA" id="ARBA00022777"/>
    </source>
</evidence>
<dbReference type="RefSeq" id="WP_262431724.1">
    <property type="nucleotide sequence ID" value="NZ_JACRTE010000004.1"/>
</dbReference>
<feature type="transmembrane region" description="Helical" evidence="5">
    <location>
        <begin position="283"/>
        <end position="305"/>
    </location>
</feature>
<gene>
    <name evidence="7" type="ORF">H8706_04840</name>
</gene>
<evidence type="ECO:0000256" key="2">
    <source>
        <dbReference type="ARBA" id="ARBA00022553"/>
    </source>
</evidence>
<dbReference type="InterPro" id="IPR050640">
    <property type="entry name" value="Bact_2-comp_sensor_kinase"/>
</dbReference>
<dbReference type="GO" id="GO:0016020">
    <property type="term" value="C:membrane"/>
    <property type="evidence" value="ECO:0007669"/>
    <property type="project" value="UniProtKB-SubCell"/>
</dbReference>
<dbReference type="Pfam" id="PF06580">
    <property type="entry name" value="His_kinase"/>
    <property type="match status" value="1"/>
</dbReference>
<keyword evidence="3" id="KW-0808">Transferase</keyword>
<keyword evidence="4 7" id="KW-0418">Kinase</keyword>
<dbReference type="InterPro" id="IPR036890">
    <property type="entry name" value="HATPase_C_sf"/>
</dbReference>
<dbReference type="PANTHER" id="PTHR34220">
    <property type="entry name" value="SENSOR HISTIDINE KINASE YPDA"/>
    <property type="match status" value="1"/>
</dbReference>
<keyword evidence="8" id="KW-1185">Reference proteome</keyword>
<evidence type="ECO:0000313" key="8">
    <source>
        <dbReference type="Proteomes" id="UP000647416"/>
    </source>
</evidence>
<dbReference type="GO" id="GO:0000155">
    <property type="term" value="F:phosphorelay sensor kinase activity"/>
    <property type="evidence" value="ECO:0007669"/>
    <property type="project" value="InterPro"/>
</dbReference>
<sequence length="579" mass="66329">MPRFKNSSIKHKLFISQISLISVAFISFFVISVSYFVVKTTDDIWRNMKYSSNITASNVYNYISSMENCVHYASYNTDISDILSQKEVTSLFERQGNYKYVQDTFILTLSNYSIPLSLTLYPVNEGCINFDGVTVDKTANVENTDWYKDLIKTTPKFFYFTENSDGKDKLCIINTIYNPDNYNDITGYIKVSADMEIFEKLLHDTTIQNCDTVLTDKRGNVLCSTAKDGYAKKTRAEFLNLTPDVRSTVKIDGKNYFAIKGVTKNSNYATVTVQSKSNAYKDAYFMFVILFIILTVIALASYAAAHYASRSVIRSLDTLINAMKRANFGELKQIKNYESSNTELNEAIGAFNNMVTSIDNLVEYNTNYSETLKKYEFNFLQMQIKPHFLYNTLDIIQYLAKENKPDDVTYLIKNLSKFYKISLHNKSDFVKIESEIKHISYYTAIENFKHDNSIKLEADIPDEIQNMLIPKITFQPLVENAIKHGILEKDVPEGYIRITADKKDDDVYIYIEDNGVGIEKNKIEDILLQNSYSVGVANTDKRLKLFFGAQYGLSIESEPGKFTRVIVKIRAINADNEDM</sequence>
<comment type="caution">
    <text evidence="7">The sequence shown here is derived from an EMBL/GenBank/DDBJ whole genome shotgun (WGS) entry which is preliminary data.</text>
</comment>
<dbReference type="SMART" id="SM00387">
    <property type="entry name" value="HATPase_c"/>
    <property type="match status" value="1"/>
</dbReference>
<evidence type="ECO:0000313" key="7">
    <source>
        <dbReference type="EMBL" id="MBC8596196.1"/>
    </source>
</evidence>
<evidence type="ECO:0000256" key="3">
    <source>
        <dbReference type="ARBA" id="ARBA00022679"/>
    </source>
</evidence>
<dbReference type="InterPro" id="IPR003660">
    <property type="entry name" value="HAMP_dom"/>
</dbReference>
<reference evidence="7" key="1">
    <citation type="submission" date="2020-08" db="EMBL/GenBank/DDBJ databases">
        <title>Genome public.</title>
        <authorList>
            <person name="Liu C."/>
            <person name="Sun Q."/>
        </authorList>
    </citation>
    <scope>NUCLEOTIDE SEQUENCE</scope>
    <source>
        <strain evidence="7">NSJ-50</strain>
    </source>
</reference>
<feature type="domain" description="HAMP" evidence="6">
    <location>
        <begin position="310"/>
        <end position="363"/>
    </location>
</feature>
<proteinExistence type="predicted"/>
<evidence type="ECO:0000259" key="6">
    <source>
        <dbReference type="PROSITE" id="PS50885"/>
    </source>
</evidence>
<dbReference type="EMBL" id="JACRTE010000004">
    <property type="protein sequence ID" value="MBC8596196.1"/>
    <property type="molecule type" value="Genomic_DNA"/>
</dbReference>
<keyword evidence="5" id="KW-0812">Transmembrane</keyword>
<dbReference type="InterPro" id="IPR003594">
    <property type="entry name" value="HATPase_dom"/>
</dbReference>
<dbReference type="PROSITE" id="PS50885">
    <property type="entry name" value="HAMP"/>
    <property type="match status" value="1"/>
</dbReference>
<accession>A0A926FA79</accession>
<keyword evidence="5" id="KW-1133">Transmembrane helix</keyword>
<dbReference type="PANTHER" id="PTHR34220:SF7">
    <property type="entry name" value="SENSOR HISTIDINE KINASE YPDA"/>
    <property type="match status" value="1"/>
</dbReference>
<dbReference type="Pfam" id="PF02518">
    <property type="entry name" value="HATPase_c"/>
    <property type="match status" value="1"/>
</dbReference>
<evidence type="ECO:0000256" key="1">
    <source>
        <dbReference type="ARBA" id="ARBA00004370"/>
    </source>
</evidence>
<keyword evidence="5" id="KW-0472">Membrane</keyword>
<dbReference type="AlphaFoldDB" id="A0A926FA79"/>
<dbReference type="Gene3D" id="3.30.565.10">
    <property type="entry name" value="Histidine kinase-like ATPase, C-terminal domain"/>
    <property type="match status" value="1"/>
</dbReference>
<dbReference type="Gene3D" id="6.10.340.10">
    <property type="match status" value="1"/>
</dbReference>
<evidence type="ECO:0000256" key="5">
    <source>
        <dbReference type="SAM" id="Phobius"/>
    </source>
</evidence>
<comment type="subcellular location">
    <subcellularLocation>
        <location evidence="1">Membrane</location>
    </subcellularLocation>
</comment>